<dbReference type="EMBL" id="AUSU01002368">
    <property type="protein sequence ID" value="EPS68930.1"/>
    <property type="molecule type" value="Genomic_DNA"/>
</dbReference>
<feature type="repeat" description="PPR" evidence="3">
    <location>
        <begin position="103"/>
        <end position="137"/>
    </location>
</feature>
<evidence type="ECO:0000313" key="4">
    <source>
        <dbReference type="EMBL" id="EPS68930.1"/>
    </source>
</evidence>
<proteinExistence type="inferred from homology"/>
<evidence type="ECO:0000256" key="1">
    <source>
        <dbReference type="ARBA" id="ARBA00007626"/>
    </source>
</evidence>
<dbReference type="GO" id="GO:0003729">
    <property type="term" value="F:mRNA binding"/>
    <property type="evidence" value="ECO:0007669"/>
    <property type="project" value="UniProtKB-ARBA"/>
</dbReference>
<dbReference type="PANTHER" id="PTHR45717">
    <property type="entry name" value="OS12G0527900 PROTEIN"/>
    <property type="match status" value="1"/>
</dbReference>
<dbReference type="Pfam" id="PF01535">
    <property type="entry name" value="PPR"/>
    <property type="match status" value="1"/>
</dbReference>
<dbReference type="Gene3D" id="1.25.40.10">
    <property type="entry name" value="Tetratricopeptide repeat domain"/>
    <property type="match status" value="3"/>
</dbReference>
<feature type="repeat" description="PPR" evidence="3">
    <location>
        <begin position="172"/>
        <end position="206"/>
    </location>
</feature>
<dbReference type="AlphaFoldDB" id="S8CQC2"/>
<evidence type="ECO:0000256" key="3">
    <source>
        <dbReference type="PROSITE-ProRule" id="PRU00708"/>
    </source>
</evidence>
<comment type="caution">
    <text evidence="4">The sequence shown here is derived from an EMBL/GenBank/DDBJ whole genome shotgun (WGS) entry which is preliminary data.</text>
</comment>
<dbReference type="OrthoDB" id="1717827at2759"/>
<evidence type="ECO:0000313" key="5">
    <source>
        <dbReference type="Proteomes" id="UP000015453"/>
    </source>
</evidence>
<feature type="non-terminal residue" evidence="4">
    <location>
        <position position="1"/>
    </location>
</feature>
<reference evidence="4 5" key="1">
    <citation type="journal article" date="2013" name="BMC Genomics">
        <title>The miniature genome of a carnivorous plant Genlisea aurea contains a low number of genes and short non-coding sequences.</title>
        <authorList>
            <person name="Leushkin E.V."/>
            <person name="Sutormin R.A."/>
            <person name="Nabieva E.R."/>
            <person name="Penin A.A."/>
            <person name="Kondrashov A.S."/>
            <person name="Logacheva M.D."/>
        </authorList>
    </citation>
    <scope>NUCLEOTIDE SEQUENCE [LARGE SCALE GENOMIC DNA]</scope>
</reference>
<keyword evidence="5" id="KW-1185">Reference proteome</keyword>
<dbReference type="GO" id="GO:0005739">
    <property type="term" value="C:mitochondrion"/>
    <property type="evidence" value="ECO:0007669"/>
    <property type="project" value="TreeGrafter"/>
</dbReference>
<keyword evidence="2" id="KW-0677">Repeat</keyword>
<dbReference type="PANTHER" id="PTHR45717:SF5">
    <property type="entry name" value="PENTACOTRIPEPTIDE-REPEAT REGION OF PRORP DOMAIN-CONTAINING PROTEIN"/>
    <property type="match status" value="1"/>
</dbReference>
<comment type="similarity">
    <text evidence="1">Belongs to the PPR family. P subfamily.</text>
</comment>
<dbReference type="PROSITE" id="PS51375">
    <property type="entry name" value="PPR"/>
    <property type="match status" value="3"/>
</dbReference>
<dbReference type="SUPFAM" id="SSF48452">
    <property type="entry name" value="TPR-like"/>
    <property type="match status" value="1"/>
</dbReference>
<organism evidence="4 5">
    <name type="scientific">Genlisea aurea</name>
    <dbReference type="NCBI Taxonomy" id="192259"/>
    <lineage>
        <taxon>Eukaryota</taxon>
        <taxon>Viridiplantae</taxon>
        <taxon>Streptophyta</taxon>
        <taxon>Embryophyta</taxon>
        <taxon>Tracheophyta</taxon>
        <taxon>Spermatophyta</taxon>
        <taxon>Magnoliopsida</taxon>
        <taxon>eudicotyledons</taxon>
        <taxon>Gunneridae</taxon>
        <taxon>Pentapetalae</taxon>
        <taxon>asterids</taxon>
        <taxon>lamiids</taxon>
        <taxon>Lamiales</taxon>
        <taxon>Lentibulariaceae</taxon>
        <taxon>Genlisea</taxon>
    </lineage>
</organism>
<protein>
    <recommendedName>
        <fullName evidence="6">Pentacotripeptide-repeat region of PRORP domain-containing protein</fullName>
    </recommendedName>
</protein>
<evidence type="ECO:0000256" key="2">
    <source>
        <dbReference type="ARBA" id="ARBA00022737"/>
    </source>
</evidence>
<sequence length="428" mass="49132">RKNKSNLLSRVLEADFKTSIFDVLNEWVKEHNTIGRGDVSNLVQYFKNRRNFKSAVQVREWAESHDIQMNNADRAVHLHLLFRTKGLPDAEEYFKNLEESEKTDKTYGALLYCYCKELKHDMAVETFEKMKMQNMETALNYTYMMTLYSVLNQPEKVISMGQEMVQKNMDLNLYAYNLLINSYGAMGDLDGIKRTVEEMKSKNVKFVSSTCSTIAKVYLKSGLNTEASIILRDMEKMLKQPGEEKGFTIFLSLAKFYTWMNDLSGVIRAWESLKEKHPVPSNTCFYATLNALVKLGDVEALQKHFASWESSCVVYDVRLVNVMLEFYLDRDMIDEASKLHDKSIARGFQPNIRTINSLLKLCLSTGETDLALQYLEMAEGKTDGGNKKHPYLSEEVIESLTSMFEDGNDPERAAKFSQIMKKIKGSDS</sequence>
<dbReference type="Pfam" id="PF13812">
    <property type="entry name" value="PPR_3"/>
    <property type="match status" value="2"/>
</dbReference>
<feature type="non-terminal residue" evidence="4">
    <location>
        <position position="428"/>
    </location>
</feature>
<dbReference type="Proteomes" id="UP000015453">
    <property type="component" value="Unassembled WGS sequence"/>
</dbReference>
<accession>S8CQC2</accession>
<feature type="repeat" description="PPR" evidence="3">
    <location>
        <begin position="316"/>
        <end position="350"/>
    </location>
</feature>
<dbReference type="InterPro" id="IPR011990">
    <property type="entry name" value="TPR-like_helical_dom_sf"/>
</dbReference>
<name>S8CQC2_9LAMI</name>
<evidence type="ECO:0008006" key="6">
    <source>
        <dbReference type="Google" id="ProtNLM"/>
    </source>
</evidence>
<gene>
    <name evidence="4" type="ORF">M569_05841</name>
</gene>
<dbReference type="InterPro" id="IPR002885">
    <property type="entry name" value="PPR_rpt"/>
</dbReference>
<dbReference type="NCBIfam" id="TIGR00756">
    <property type="entry name" value="PPR"/>
    <property type="match status" value="2"/>
</dbReference>